<protein>
    <recommendedName>
        <fullName evidence="1">DUF7979 domain-containing protein</fullName>
    </recommendedName>
</protein>
<gene>
    <name evidence="2" type="ORF">EGH25_10255</name>
</gene>
<dbReference type="Pfam" id="PF25934">
    <property type="entry name" value="DUF7979"/>
    <property type="match status" value="1"/>
</dbReference>
<sequence>MNLTRRGFLRSAVGASAVAVAGCADPRAVLILNEVNDTQLADRVAEEVEGTDDEEVVRRAVENRSYTTEGDESGLEPPVEAGSVLYEGAYYDLSVEARTVSEDRLYVLRVENVGSSSVDGEMAYDELPEADRRALMEVFGDENATDEGFEGGTEFPYGEGEYGASVLIDGATVVHEGLRYEVDAERRRGIERQEFTYTADEVAEDAEGFGAWARDEYSFTLDGLSDEERAIVDDALDGGYYEGSASEGFESLVRRFREHEAVTKDEWGGEWVVEYEGTTYRAEMSYTPNVVEDGG</sequence>
<evidence type="ECO:0000313" key="3">
    <source>
        <dbReference type="Proteomes" id="UP001149411"/>
    </source>
</evidence>
<dbReference type="PROSITE" id="PS51257">
    <property type="entry name" value="PROKAR_LIPOPROTEIN"/>
    <property type="match status" value="1"/>
</dbReference>
<reference evidence="2" key="1">
    <citation type="submission" date="2022-09" db="EMBL/GenBank/DDBJ databases">
        <title>Haloadaptaus new haloarchaeum isolated from saline soil.</title>
        <authorList>
            <person name="Duran-Viseras A."/>
            <person name="Sanchez-Porro C."/>
            <person name="Ventosa A."/>
        </authorList>
    </citation>
    <scope>NUCLEOTIDE SEQUENCE</scope>
    <source>
        <strain evidence="2">F3-133</strain>
    </source>
</reference>
<organism evidence="2 3">
    <name type="scientific">Halorutilus salinus</name>
    <dbReference type="NCBI Taxonomy" id="2487751"/>
    <lineage>
        <taxon>Archaea</taxon>
        <taxon>Methanobacteriati</taxon>
        <taxon>Methanobacteriota</taxon>
        <taxon>Stenosarchaea group</taxon>
        <taxon>Halobacteria</taxon>
        <taxon>Halorutilales</taxon>
        <taxon>Halorutilaceae</taxon>
        <taxon>Halorutilus</taxon>
    </lineage>
</organism>
<name>A0A9Q4C7A6_9EURY</name>
<evidence type="ECO:0000259" key="1">
    <source>
        <dbReference type="Pfam" id="PF25934"/>
    </source>
</evidence>
<dbReference type="RefSeq" id="WP_266088262.1">
    <property type="nucleotide sequence ID" value="NZ_RKLV01000011.1"/>
</dbReference>
<proteinExistence type="predicted"/>
<feature type="domain" description="DUF7979" evidence="1">
    <location>
        <begin position="196"/>
        <end position="282"/>
    </location>
</feature>
<dbReference type="Proteomes" id="UP001149411">
    <property type="component" value="Unassembled WGS sequence"/>
</dbReference>
<dbReference type="PROSITE" id="PS51318">
    <property type="entry name" value="TAT"/>
    <property type="match status" value="1"/>
</dbReference>
<dbReference type="InterPro" id="IPR058285">
    <property type="entry name" value="DUF7979"/>
</dbReference>
<dbReference type="InterPro" id="IPR006311">
    <property type="entry name" value="TAT_signal"/>
</dbReference>
<evidence type="ECO:0000313" key="2">
    <source>
        <dbReference type="EMBL" id="MCX2819729.1"/>
    </source>
</evidence>
<dbReference type="EMBL" id="RKLV01000011">
    <property type="protein sequence ID" value="MCX2819729.1"/>
    <property type="molecule type" value="Genomic_DNA"/>
</dbReference>
<keyword evidence="3" id="KW-1185">Reference proteome</keyword>
<dbReference type="AlphaFoldDB" id="A0A9Q4C7A6"/>
<accession>A0A9Q4C7A6</accession>
<comment type="caution">
    <text evidence="2">The sequence shown here is derived from an EMBL/GenBank/DDBJ whole genome shotgun (WGS) entry which is preliminary data.</text>
</comment>